<feature type="non-terminal residue" evidence="2">
    <location>
        <position position="1"/>
    </location>
</feature>
<dbReference type="SUPFAM" id="SSF56672">
    <property type="entry name" value="DNA/RNA polymerases"/>
    <property type="match status" value="1"/>
</dbReference>
<dbReference type="InterPro" id="IPR043502">
    <property type="entry name" value="DNA/RNA_pol_sf"/>
</dbReference>
<dbReference type="Proteomes" id="UP000265520">
    <property type="component" value="Unassembled WGS sequence"/>
</dbReference>
<evidence type="ECO:0000259" key="1">
    <source>
        <dbReference type="Pfam" id="PF07727"/>
    </source>
</evidence>
<dbReference type="EMBL" id="LXQA010083555">
    <property type="protein sequence ID" value="MCI12281.1"/>
    <property type="molecule type" value="Genomic_DNA"/>
</dbReference>
<dbReference type="AlphaFoldDB" id="A0A392PJM6"/>
<protein>
    <submittedName>
        <fullName evidence="2">Retrovirus-related Pol polyprotein from transposon TNT 1-94</fullName>
    </submittedName>
</protein>
<name>A0A392PJM6_9FABA</name>
<dbReference type="InterPro" id="IPR013103">
    <property type="entry name" value="RVT_2"/>
</dbReference>
<reference evidence="2 3" key="1">
    <citation type="journal article" date="2018" name="Front. Plant Sci.">
        <title>Red Clover (Trifolium pratense) and Zigzag Clover (T. medium) - A Picture of Genomic Similarities and Differences.</title>
        <authorList>
            <person name="Dluhosova J."/>
            <person name="Istvanek J."/>
            <person name="Nedelnik J."/>
            <person name="Repkova J."/>
        </authorList>
    </citation>
    <scope>NUCLEOTIDE SEQUENCE [LARGE SCALE GENOMIC DNA]</scope>
    <source>
        <strain evidence="3">cv. 10/8</strain>
        <tissue evidence="2">Leaf</tissue>
    </source>
</reference>
<comment type="caution">
    <text evidence="2">The sequence shown here is derived from an EMBL/GenBank/DDBJ whole genome shotgun (WGS) entry which is preliminary data.</text>
</comment>
<sequence>TSYPISHFHSLNHLSSSHKAFSVSLLLTTEPKTYDEACKSQDWINAMNTELDALARNQTWSLVDLPPHVKPIGCKWVFKIKHKADGSIERYKARLVAKGYNQIEGIDYFDTFSPVAKLTTVRVLIALASIHHWHLHQLDVNNAFLHDELQKDVYMQVPEGITCDRSNQDTLNLLLTIPCLLRK</sequence>
<organism evidence="2 3">
    <name type="scientific">Trifolium medium</name>
    <dbReference type="NCBI Taxonomy" id="97028"/>
    <lineage>
        <taxon>Eukaryota</taxon>
        <taxon>Viridiplantae</taxon>
        <taxon>Streptophyta</taxon>
        <taxon>Embryophyta</taxon>
        <taxon>Tracheophyta</taxon>
        <taxon>Spermatophyta</taxon>
        <taxon>Magnoliopsida</taxon>
        <taxon>eudicotyledons</taxon>
        <taxon>Gunneridae</taxon>
        <taxon>Pentapetalae</taxon>
        <taxon>rosids</taxon>
        <taxon>fabids</taxon>
        <taxon>Fabales</taxon>
        <taxon>Fabaceae</taxon>
        <taxon>Papilionoideae</taxon>
        <taxon>50 kb inversion clade</taxon>
        <taxon>NPAAA clade</taxon>
        <taxon>Hologalegina</taxon>
        <taxon>IRL clade</taxon>
        <taxon>Trifolieae</taxon>
        <taxon>Trifolium</taxon>
    </lineage>
</organism>
<accession>A0A392PJM6</accession>
<feature type="domain" description="Reverse transcriptase Ty1/copia-type" evidence="1">
    <location>
        <begin position="57"/>
        <end position="169"/>
    </location>
</feature>
<keyword evidence="3" id="KW-1185">Reference proteome</keyword>
<proteinExistence type="predicted"/>
<evidence type="ECO:0000313" key="2">
    <source>
        <dbReference type="EMBL" id="MCI12281.1"/>
    </source>
</evidence>
<dbReference type="Pfam" id="PF07727">
    <property type="entry name" value="RVT_2"/>
    <property type="match status" value="1"/>
</dbReference>
<evidence type="ECO:0000313" key="3">
    <source>
        <dbReference type="Proteomes" id="UP000265520"/>
    </source>
</evidence>